<dbReference type="PANTHER" id="PTHR43385:SF1">
    <property type="entry name" value="RIBOFLAVIN TRANSPORTER RIBJ"/>
    <property type="match status" value="1"/>
</dbReference>
<evidence type="ECO:0000256" key="4">
    <source>
        <dbReference type="ARBA" id="ARBA00022989"/>
    </source>
</evidence>
<reference evidence="7 8" key="1">
    <citation type="submission" date="2017-12" db="EMBL/GenBank/DDBJ databases">
        <title>Sequencing, de novo assembly and annotation of complete genome of a new Thraustochytrid species, strain FCC1311.</title>
        <authorList>
            <person name="Sedici K."/>
            <person name="Godart F."/>
            <person name="Aiese Cigliano R."/>
            <person name="Sanseverino W."/>
            <person name="Barakat M."/>
            <person name="Ortet P."/>
            <person name="Marechal E."/>
            <person name="Cagnac O."/>
            <person name="Amato A."/>
        </authorList>
    </citation>
    <scope>NUCLEOTIDE SEQUENCE [LARGE SCALE GENOMIC DNA]</scope>
</reference>
<dbReference type="GO" id="GO:0016020">
    <property type="term" value="C:membrane"/>
    <property type="evidence" value="ECO:0007669"/>
    <property type="project" value="UniProtKB-SubCell"/>
</dbReference>
<comment type="caution">
    <text evidence="7">The sequence shown here is derived from an EMBL/GenBank/DDBJ whole genome shotgun (WGS) entry which is preliminary data.</text>
</comment>
<evidence type="ECO:0000256" key="3">
    <source>
        <dbReference type="ARBA" id="ARBA00022692"/>
    </source>
</evidence>
<protein>
    <submittedName>
        <fullName evidence="7">Monocarboxylate transporter 14</fullName>
    </submittedName>
</protein>
<feature type="transmembrane region" description="Helical" evidence="6">
    <location>
        <begin position="222"/>
        <end position="243"/>
    </location>
</feature>
<evidence type="ECO:0000256" key="1">
    <source>
        <dbReference type="ARBA" id="ARBA00004141"/>
    </source>
</evidence>
<dbReference type="OrthoDB" id="410267at2759"/>
<sequence>MWLAGAAGARGLGHGHLLGTCRRILARSSSTAAAGKAATGARKEEEESLLETQSGALYKDESVHTPAVIKKLGWDPESLRVKDATNFNRWALIPAATLNHMCIGSIFAWSIFNTPLTRLSGVVAPAANDWLLGDVTVTFSLVMGGFAWGAVFGNRLDTYGPRASCLLGATALASGYICAGFSASIESLPLLYVAGTVWGISNGWAYVPPVSTLVRWFPEKKGFASGCAILGYGGGAMLTTSLYGPLTETFRKVPEYAGPADSLDFVNQDGKLFLDSAEGLREVVVATKLDLQSAGLAEIADAGAYFVGTGSTGVAEVFTALGLGYGLTMVATSMMFRLPPHGYAEAMQSRIEAETQMAAPLPAGAGATPEDAQEDKKPVTVPNITPAESMQTHHFYLMFLGFGLSITPAYGLISSGKLMMAETFGSNLPNIVTAGFTSSFVAAMSMANLSGRLFWPTASDVLARYSGGNPFYARKNTYLAMWALSPLCYAGVYWGVHECVREPSVLPLAVFTGSFLTLLTSFGGTTASRPALMSDAYGERSMAVLTARQLSVVLPAAFLGPQIVAHCREASTHSAIEELSTHVDDGAFHHAFGADKNVLPELIESKTVTISRLMDLVPAGVQDPTPFLYDNAIVVLGGFSAAALCTKMMLTPPYKPRK</sequence>
<feature type="transmembrane region" description="Helical" evidence="6">
    <location>
        <begin position="395"/>
        <end position="413"/>
    </location>
</feature>
<feature type="transmembrane region" description="Helical" evidence="6">
    <location>
        <begin position="90"/>
        <end position="112"/>
    </location>
</feature>
<feature type="transmembrane region" description="Helical" evidence="6">
    <location>
        <begin position="476"/>
        <end position="496"/>
    </location>
</feature>
<proteinExistence type="predicted"/>
<dbReference type="InParanoid" id="A0A2R5GVL0"/>
<organism evidence="7 8">
    <name type="scientific">Hondaea fermentalgiana</name>
    <dbReference type="NCBI Taxonomy" id="2315210"/>
    <lineage>
        <taxon>Eukaryota</taxon>
        <taxon>Sar</taxon>
        <taxon>Stramenopiles</taxon>
        <taxon>Bigyra</taxon>
        <taxon>Labyrinthulomycetes</taxon>
        <taxon>Thraustochytrida</taxon>
        <taxon>Thraustochytriidae</taxon>
        <taxon>Hondaea</taxon>
    </lineage>
</organism>
<dbReference type="Gene3D" id="1.20.1250.20">
    <property type="entry name" value="MFS general substrate transporter like domains"/>
    <property type="match status" value="1"/>
</dbReference>
<evidence type="ECO:0000256" key="5">
    <source>
        <dbReference type="ARBA" id="ARBA00023136"/>
    </source>
</evidence>
<feature type="transmembrane region" description="Helical" evidence="6">
    <location>
        <begin position="508"/>
        <end position="532"/>
    </location>
</feature>
<evidence type="ECO:0000313" key="8">
    <source>
        <dbReference type="Proteomes" id="UP000241890"/>
    </source>
</evidence>
<comment type="subcellular location">
    <subcellularLocation>
        <location evidence="1">Membrane</location>
        <topology evidence="1">Multi-pass membrane protein</topology>
    </subcellularLocation>
</comment>
<accession>A0A2R5GVL0</accession>
<dbReference type="PANTHER" id="PTHR43385">
    <property type="entry name" value="RIBOFLAVIN TRANSPORTER RIBJ"/>
    <property type="match status" value="1"/>
</dbReference>
<dbReference type="EMBL" id="BEYU01000170">
    <property type="protein sequence ID" value="GBG33808.1"/>
    <property type="molecule type" value="Genomic_DNA"/>
</dbReference>
<name>A0A2R5GVL0_9STRA</name>
<evidence type="ECO:0000313" key="7">
    <source>
        <dbReference type="EMBL" id="GBG33808.1"/>
    </source>
</evidence>
<evidence type="ECO:0000256" key="6">
    <source>
        <dbReference type="SAM" id="Phobius"/>
    </source>
</evidence>
<feature type="transmembrane region" description="Helical" evidence="6">
    <location>
        <begin position="191"/>
        <end position="210"/>
    </location>
</feature>
<dbReference type="AlphaFoldDB" id="A0A2R5GVL0"/>
<keyword evidence="4 6" id="KW-1133">Transmembrane helix</keyword>
<dbReference type="SUPFAM" id="SSF103473">
    <property type="entry name" value="MFS general substrate transporter"/>
    <property type="match status" value="1"/>
</dbReference>
<dbReference type="Proteomes" id="UP000241890">
    <property type="component" value="Unassembled WGS sequence"/>
</dbReference>
<dbReference type="InterPro" id="IPR052983">
    <property type="entry name" value="MFS_Riboflavin_Transporter"/>
</dbReference>
<feature type="transmembrane region" description="Helical" evidence="6">
    <location>
        <begin position="132"/>
        <end position="153"/>
    </location>
</feature>
<dbReference type="InterPro" id="IPR036259">
    <property type="entry name" value="MFS_trans_sf"/>
</dbReference>
<keyword evidence="2" id="KW-0813">Transport</keyword>
<gene>
    <name evidence="7" type="ORF">FCC1311_100312</name>
</gene>
<feature type="transmembrane region" description="Helical" evidence="6">
    <location>
        <begin position="433"/>
        <end position="455"/>
    </location>
</feature>
<keyword evidence="5 6" id="KW-0472">Membrane</keyword>
<keyword evidence="8" id="KW-1185">Reference proteome</keyword>
<evidence type="ECO:0000256" key="2">
    <source>
        <dbReference type="ARBA" id="ARBA00022448"/>
    </source>
</evidence>
<keyword evidence="3 6" id="KW-0812">Transmembrane</keyword>
<feature type="transmembrane region" description="Helical" evidence="6">
    <location>
        <begin position="165"/>
        <end position="185"/>
    </location>
</feature>